<protein>
    <recommendedName>
        <fullName evidence="2">NAD(+) diphosphatase</fullName>
        <ecNumber evidence="2">3.6.1.22</ecNumber>
    </recommendedName>
</protein>
<dbReference type="GO" id="GO:0046872">
    <property type="term" value="F:metal ion binding"/>
    <property type="evidence" value="ECO:0007669"/>
    <property type="project" value="UniProtKB-KW"/>
</dbReference>
<comment type="cofactor">
    <cofactor evidence="1">
        <name>Mg(2+)</name>
        <dbReference type="ChEBI" id="CHEBI:18420"/>
    </cofactor>
</comment>
<dbReference type="CDD" id="cd03429">
    <property type="entry name" value="NUDIX_NADH_pyrophosphatase_Nudt13"/>
    <property type="match status" value="1"/>
</dbReference>
<dbReference type="Pfam" id="PF09296">
    <property type="entry name" value="NUDIX-like"/>
    <property type="match status" value="1"/>
</dbReference>
<evidence type="ECO:0000313" key="8">
    <source>
        <dbReference type="EMBL" id="MBB5347551.1"/>
    </source>
</evidence>
<dbReference type="SUPFAM" id="SSF55811">
    <property type="entry name" value="Nudix"/>
    <property type="match status" value="2"/>
</dbReference>
<dbReference type="InterPro" id="IPR000086">
    <property type="entry name" value="NUDIX_hydrolase_dom"/>
</dbReference>
<organism evidence="8 9">
    <name type="scientific">Desulfoprunum benzoelyticum</name>
    <dbReference type="NCBI Taxonomy" id="1506996"/>
    <lineage>
        <taxon>Bacteria</taxon>
        <taxon>Pseudomonadati</taxon>
        <taxon>Thermodesulfobacteriota</taxon>
        <taxon>Desulfobulbia</taxon>
        <taxon>Desulfobulbales</taxon>
        <taxon>Desulfobulbaceae</taxon>
        <taxon>Desulfoprunum</taxon>
    </lineage>
</organism>
<dbReference type="PANTHER" id="PTHR11383:SF3">
    <property type="entry name" value="NAD(P)H PYROPHOSPHATASE NUDT13, MITOCHONDRIAL"/>
    <property type="match status" value="1"/>
</dbReference>
<evidence type="ECO:0000256" key="4">
    <source>
        <dbReference type="ARBA" id="ARBA00022801"/>
    </source>
</evidence>
<name>A0A840V340_9BACT</name>
<dbReference type="Pfam" id="PF09297">
    <property type="entry name" value="Zn_ribbon_NUD"/>
    <property type="match status" value="1"/>
</dbReference>
<dbReference type="GO" id="GO:0016787">
    <property type="term" value="F:hydrolase activity"/>
    <property type="evidence" value="ECO:0007669"/>
    <property type="project" value="UniProtKB-KW"/>
</dbReference>
<sequence length="269" mass="29846">MSGQERFFIFREGKILVRTDRREIAACSPGDWRELQPRAATVLPLDKGPEGSTFAVEMETGFEAGERFAWMSLRRLVGRVADEEFNAWGKAVQLLHWYRTHRFCGRCGQATIAHASDQAMICPSCSLSWYPQISPCVIVLVSRGEELLLARSPHFQEGMYSTLAGFVEPGESVEAAVHREIGEEVAVRVGGLRYFGSQPWPFPGQLMLGFLAEYAGGEIQIDGVEISDAAWYHYRRLPLIPGPATIAGRMIRHYQQILDGGGPGTDAQG</sequence>
<dbReference type="Pfam" id="PF00293">
    <property type="entry name" value="NUDIX"/>
    <property type="match status" value="1"/>
</dbReference>
<keyword evidence="6" id="KW-0520">NAD</keyword>
<dbReference type="RefSeq" id="WP_183349419.1">
    <property type="nucleotide sequence ID" value="NZ_JACHEO010000005.1"/>
</dbReference>
<evidence type="ECO:0000256" key="3">
    <source>
        <dbReference type="ARBA" id="ARBA00022723"/>
    </source>
</evidence>
<reference evidence="8 9" key="1">
    <citation type="submission" date="2020-08" db="EMBL/GenBank/DDBJ databases">
        <title>Genomic Encyclopedia of Type Strains, Phase IV (KMG-IV): sequencing the most valuable type-strain genomes for metagenomic binning, comparative biology and taxonomic classification.</title>
        <authorList>
            <person name="Goeker M."/>
        </authorList>
    </citation>
    <scope>NUCLEOTIDE SEQUENCE [LARGE SCALE GENOMIC DNA]</scope>
    <source>
        <strain evidence="8 9">DSM 28570</strain>
    </source>
</reference>
<keyword evidence="4 8" id="KW-0378">Hydrolase</keyword>
<dbReference type="Proteomes" id="UP000539642">
    <property type="component" value="Unassembled WGS sequence"/>
</dbReference>
<evidence type="ECO:0000256" key="5">
    <source>
        <dbReference type="ARBA" id="ARBA00022842"/>
    </source>
</evidence>
<evidence type="ECO:0000313" key="9">
    <source>
        <dbReference type="Proteomes" id="UP000539642"/>
    </source>
</evidence>
<dbReference type="Gene3D" id="3.90.79.20">
    <property type="match status" value="1"/>
</dbReference>
<evidence type="ECO:0000256" key="6">
    <source>
        <dbReference type="ARBA" id="ARBA00023027"/>
    </source>
</evidence>
<dbReference type="InterPro" id="IPR049734">
    <property type="entry name" value="NudC-like_C"/>
</dbReference>
<dbReference type="PROSITE" id="PS51462">
    <property type="entry name" value="NUDIX"/>
    <property type="match status" value="1"/>
</dbReference>
<evidence type="ECO:0000256" key="1">
    <source>
        <dbReference type="ARBA" id="ARBA00001946"/>
    </source>
</evidence>
<keyword evidence="3" id="KW-0479">Metal-binding</keyword>
<evidence type="ECO:0000256" key="2">
    <source>
        <dbReference type="ARBA" id="ARBA00012381"/>
    </source>
</evidence>
<dbReference type="AlphaFoldDB" id="A0A840V340"/>
<dbReference type="EMBL" id="JACHEO010000005">
    <property type="protein sequence ID" value="MBB5347551.1"/>
    <property type="molecule type" value="Genomic_DNA"/>
</dbReference>
<comment type="caution">
    <text evidence="8">The sequence shown here is derived from an EMBL/GenBank/DDBJ whole genome shotgun (WGS) entry which is preliminary data.</text>
</comment>
<dbReference type="InterPro" id="IPR015797">
    <property type="entry name" value="NUDIX_hydrolase-like_dom_sf"/>
</dbReference>
<dbReference type="InterPro" id="IPR015375">
    <property type="entry name" value="NADH_PPase-like_N"/>
</dbReference>
<keyword evidence="9" id="KW-1185">Reference proteome</keyword>
<gene>
    <name evidence="8" type="ORF">HNQ81_001272</name>
</gene>
<dbReference type="EC" id="3.6.1.22" evidence="2"/>
<dbReference type="InterPro" id="IPR015376">
    <property type="entry name" value="Znr_NADH_PPase"/>
</dbReference>
<dbReference type="PANTHER" id="PTHR11383">
    <property type="entry name" value="NUCLEOSIDE DIPHOSPHATE-LINKED MOIETY X MOTIF 13"/>
    <property type="match status" value="1"/>
</dbReference>
<evidence type="ECO:0000259" key="7">
    <source>
        <dbReference type="PROSITE" id="PS51462"/>
    </source>
</evidence>
<keyword evidence="5" id="KW-0460">Magnesium</keyword>
<dbReference type="Gene3D" id="3.90.79.10">
    <property type="entry name" value="Nucleoside Triphosphate Pyrophosphohydrolase"/>
    <property type="match status" value="1"/>
</dbReference>
<proteinExistence type="predicted"/>
<accession>A0A840V340</accession>
<feature type="domain" description="Nudix hydrolase" evidence="7">
    <location>
        <begin position="131"/>
        <end position="255"/>
    </location>
</feature>
<dbReference type="NCBIfam" id="NF001299">
    <property type="entry name" value="PRK00241.1"/>
    <property type="match status" value="1"/>
</dbReference>